<name>A0ABD1YTJ1_9MARC</name>
<evidence type="ECO:0000313" key="2">
    <source>
        <dbReference type="Proteomes" id="UP001605036"/>
    </source>
</evidence>
<dbReference type="AlphaFoldDB" id="A0ABD1YTJ1"/>
<comment type="caution">
    <text evidence="1">The sequence shown here is derived from an EMBL/GenBank/DDBJ whole genome shotgun (WGS) entry which is preliminary data.</text>
</comment>
<organism evidence="1 2">
    <name type="scientific">Riccia fluitans</name>
    <dbReference type="NCBI Taxonomy" id="41844"/>
    <lineage>
        <taxon>Eukaryota</taxon>
        <taxon>Viridiplantae</taxon>
        <taxon>Streptophyta</taxon>
        <taxon>Embryophyta</taxon>
        <taxon>Marchantiophyta</taxon>
        <taxon>Marchantiopsida</taxon>
        <taxon>Marchantiidae</taxon>
        <taxon>Marchantiales</taxon>
        <taxon>Ricciaceae</taxon>
        <taxon>Riccia</taxon>
    </lineage>
</organism>
<evidence type="ECO:0000313" key="1">
    <source>
        <dbReference type="EMBL" id="KAL2632707.1"/>
    </source>
</evidence>
<evidence type="ECO:0008006" key="3">
    <source>
        <dbReference type="Google" id="ProtNLM"/>
    </source>
</evidence>
<dbReference type="Proteomes" id="UP001605036">
    <property type="component" value="Unassembled WGS sequence"/>
</dbReference>
<dbReference type="EMBL" id="JBHFFA010000003">
    <property type="protein sequence ID" value="KAL2632707.1"/>
    <property type="molecule type" value="Genomic_DNA"/>
</dbReference>
<sequence length="88" mass="9707">MAIATALVESLVRMIMQFFGTPRLPHLQFQLSSLEIQGASRHRPLFSGVSFGRGCGAFSAWSCEIVLRKHILMTGVNSGARSSELEFH</sequence>
<keyword evidence="2" id="KW-1185">Reference proteome</keyword>
<reference evidence="1 2" key="1">
    <citation type="submission" date="2024-09" db="EMBL/GenBank/DDBJ databases">
        <title>Chromosome-scale assembly of Riccia fluitans.</title>
        <authorList>
            <person name="Paukszto L."/>
            <person name="Sawicki J."/>
            <person name="Karawczyk K."/>
            <person name="Piernik-Szablinska J."/>
            <person name="Szczecinska M."/>
            <person name="Mazdziarz M."/>
        </authorList>
    </citation>
    <scope>NUCLEOTIDE SEQUENCE [LARGE SCALE GENOMIC DNA]</scope>
    <source>
        <strain evidence="1">Rf_01</strain>
        <tissue evidence="1">Aerial parts of the thallus</tissue>
    </source>
</reference>
<gene>
    <name evidence="1" type="ORF">R1flu_004186</name>
</gene>
<accession>A0ABD1YTJ1</accession>
<proteinExistence type="predicted"/>
<protein>
    <recommendedName>
        <fullName evidence="3">Secreted protein</fullName>
    </recommendedName>
</protein>